<dbReference type="InterPro" id="IPR027417">
    <property type="entry name" value="P-loop_NTPase"/>
</dbReference>
<evidence type="ECO:0000256" key="14">
    <source>
        <dbReference type="PROSITE-ProRule" id="PRU00289"/>
    </source>
</evidence>
<evidence type="ECO:0000256" key="11">
    <source>
        <dbReference type="ARBA" id="ARBA00023136"/>
    </source>
</evidence>
<evidence type="ECO:0000313" key="18">
    <source>
        <dbReference type="EMBL" id="NMB70212.1"/>
    </source>
</evidence>
<sequence>MPRGRKKKLHILPKIKPDAYRSILAVFLLLFSLLSYVSFFFSDYALNSKIKDFWFGIFGYPSFIAPILVISIAFLLIPSIDIKLKEPRVILGQLLNLVFLSSMFHIFINADEALKTAQDGGGGGMLGYKVTSLLSSTISIYGAIIALMFLGGVSVILLFNISLDDIFSFIGEKLSIIKIPAGFSLPFKKAAAADDSDAQITTGGRMPEDNSSEFPTTHAPEAENHTPIVEIIPSFSEPTEITHTAKPSGSKDGKIVPMPSVLGPGRDRIWQYPPLDLLKDYSDISVDSGDVEGRKKKIKEVLKSFNIDVEIDDVQKGPSVTQYQLRTEFGTRVAQISGLQNDIAMALASPTGTVRIEAPIPGKSLIGIEVPNNSRGIVGFKTLITSDSMKAMKSKLGCVLGKDVGGKVLSYDIGKMPHMLVAGTTGSGKSIFIHNVLFSILYRATPHEVKFILIDPKRVELIHYQDIPHLITPVITDMDKAPGVFKWLVGEMERRYKLLEKARVPNIDAYNEQSGFQALHYIVMVVDELAEIMVIDSAGVEKSIIRLAQLARAVGIHLILAVQRPSTNIITGSIKANIPCRIAFNVASQVDSRVIIDQQGAEKLLGKGDMLFVPPDIAKPIRLQGGWVSPEEIKKLVVFLKDQGVPPMYDEGIAQMTEKSQNAISGATGDVDSLFNEAVEIVCLAKKASASLLQRKLAIGYARAARIMDELESKGIISPSDGTAKPRDVLINSPLPQISESSVYEEDELESLQKL</sequence>
<dbReference type="InterPro" id="IPR050206">
    <property type="entry name" value="FtsK/SpoIIIE/SftA"/>
</dbReference>
<dbReference type="EMBL" id="JAAZNL010000040">
    <property type="protein sequence ID" value="NMB70212.1"/>
    <property type="molecule type" value="Genomic_DNA"/>
</dbReference>
<evidence type="ECO:0000256" key="5">
    <source>
        <dbReference type="ARBA" id="ARBA00022692"/>
    </source>
</evidence>
<dbReference type="InterPro" id="IPR025199">
    <property type="entry name" value="FtsK_4TM"/>
</dbReference>
<keyword evidence="3" id="KW-1003">Cell membrane</keyword>
<dbReference type="InterPro" id="IPR036388">
    <property type="entry name" value="WH-like_DNA-bd_sf"/>
</dbReference>
<evidence type="ECO:0000256" key="6">
    <source>
        <dbReference type="ARBA" id="ARBA00022741"/>
    </source>
</evidence>
<organism evidence="18 19">
    <name type="scientific">candidate division WWE3 bacterium</name>
    <dbReference type="NCBI Taxonomy" id="2053526"/>
    <lineage>
        <taxon>Bacteria</taxon>
        <taxon>Katanobacteria</taxon>
    </lineage>
</organism>
<reference evidence="18 19" key="1">
    <citation type="journal article" date="2020" name="Biotechnol. Biofuels">
        <title>New insights from the biogas microbiome by comprehensive genome-resolved metagenomics of nearly 1600 species originating from multiple anaerobic digesters.</title>
        <authorList>
            <person name="Campanaro S."/>
            <person name="Treu L."/>
            <person name="Rodriguez-R L.M."/>
            <person name="Kovalovszki A."/>
            <person name="Ziels R.M."/>
            <person name="Maus I."/>
            <person name="Zhu X."/>
            <person name="Kougias P.G."/>
            <person name="Basile A."/>
            <person name="Luo G."/>
            <person name="Schluter A."/>
            <person name="Konstantinidis K.T."/>
            <person name="Angelidaki I."/>
        </authorList>
    </citation>
    <scope>NUCLEOTIDE SEQUENCE [LARGE SCALE GENOMIC DNA]</scope>
    <source>
        <strain evidence="18">AS27yjCOA_165</strain>
    </source>
</reference>
<keyword evidence="4" id="KW-0132">Cell division</keyword>
<dbReference type="SMART" id="SM00843">
    <property type="entry name" value="Ftsk_gamma"/>
    <property type="match status" value="1"/>
</dbReference>
<keyword evidence="9 16" id="KW-1133">Transmembrane helix</keyword>
<dbReference type="Pfam" id="PF09397">
    <property type="entry name" value="FtsK_gamma"/>
    <property type="match status" value="1"/>
</dbReference>
<evidence type="ECO:0000256" key="16">
    <source>
        <dbReference type="SAM" id="Phobius"/>
    </source>
</evidence>
<name>A0A7X9DLB1_UNCKA</name>
<dbReference type="Gene3D" id="3.30.980.40">
    <property type="match status" value="1"/>
</dbReference>
<dbReference type="AlphaFoldDB" id="A0A7X9DLB1"/>
<comment type="subcellular location">
    <subcellularLocation>
        <location evidence="1">Cell membrane</location>
        <topology evidence="1">Multi-pass membrane protein</topology>
    </subcellularLocation>
</comment>
<dbReference type="InterPro" id="IPR002543">
    <property type="entry name" value="FtsK_dom"/>
</dbReference>
<comment type="subunit">
    <text evidence="13">Homohexamer. Forms a ring that surrounds DNA.</text>
</comment>
<dbReference type="GO" id="GO:0051301">
    <property type="term" value="P:cell division"/>
    <property type="evidence" value="ECO:0007669"/>
    <property type="project" value="UniProtKB-KW"/>
</dbReference>
<feature type="binding site" evidence="14">
    <location>
        <begin position="423"/>
        <end position="430"/>
    </location>
    <ligand>
        <name>ATP</name>
        <dbReference type="ChEBI" id="CHEBI:30616"/>
    </ligand>
</feature>
<evidence type="ECO:0000256" key="2">
    <source>
        <dbReference type="ARBA" id="ARBA00006474"/>
    </source>
</evidence>
<keyword evidence="12" id="KW-0131">Cell cycle</keyword>
<feature type="transmembrane region" description="Helical" evidence="16">
    <location>
        <begin position="20"/>
        <end position="41"/>
    </location>
</feature>
<evidence type="ECO:0000256" key="3">
    <source>
        <dbReference type="ARBA" id="ARBA00022475"/>
    </source>
</evidence>
<evidence type="ECO:0000313" key="19">
    <source>
        <dbReference type="Proteomes" id="UP000526033"/>
    </source>
</evidence>
<keyword evidence="10" id="KW-0238">DNA-binding</keyword>
<dbReference type="InterPro" id="IPR041027">
    <property type="entry name" value="FtsK_alpha"/>
</dbReference>
<keyword evidence="5 16" id="KW-0812">Transmembrane</keyword>
<dbReference type="Gene3D" id="1.10.10.10">
    <property type="entry name" value="Winged helix-like DNA-binding domain superfamily/Winged helix DNA-binding domain"/>
    <property type="match status" value="1"/>
</dbReference>
<keyword evidence="11 16" id="KW-0472">Membrane</keyword>
<dbReference type="GO" id="GO:0005886">
    <property type="term" value="C:plasma membrane"/>
    <property type="evidence" value="ECO:0007669"/>
    <property type="project" value="UniProtKB-SubCell"/>
</dbReference>
<evidence type="ECO:0000256" key="15">
    <source>
        <dbReference type="SAM" id="MobiDB-lite"/>
    </source>
</evidence>
<feature type="transmembrane region" description="Helical" evidence="16">
    <location>
        <begin position="138"/>
        <end position="159"/>
    </location>
</feature>
<evidence type="ECO:0000256" key="12">
    <source>
        <dbReference type="ARBA" id="ARBA00023306"/>
    </source>
</evidence>
<evidence type="ECO:0000256" key="8">
    <source>
        <dbReference type="ARBA" id="ARBA00022840"/>
    </source>
</evidence>
<gene>
    <name evidence="18" type="ORF">GYA27_03370</name>
</gene>
<dbReference type="GO" id="GO:0007059">
    <property type="term" value="P:chromosome segregation"/>
    <property type="evidence" value="ECO:0007669"/>
    <property type="project" value="UniProtKB-KW"/>
</dbReference>
<evidence type="ECO:0000256" key="9">
    <source>
        <dbReference type="ARBA" id="ARBA00022989"/>
    </source>
</evidence>
<dbReference type="GO" id="GO:0005524">
    <property type="term" value="F:ATP binding"/>
    <property type="evidence" value="ECO:0007669"/>
    <property type="project" value="UniProtKB-UniRule"/>
</dbReference>
<evidence type="ECO:0000256" key="13">
    <source>
        <dbReference type="ARBA" id="ARBA00025923"/>
    </source>
</evidence>
<dbReference type="Gene3D" id="3.40.50.300">
    <property type="entry name" value="P-loop containing nucleotide triphosphate hydrolases"/>
    <property type="match status" value="1"/>
</dbReference>
<dbReference type="PROSITE" id="PS50901">
    <property type="entry name" value="FTSK"/>
    <property type="match status" value="1"/>
</dbReference>
<keyword evidence="8 14" id="KW-0067">ATP-binding</keyword>
<proteinExistence type="inferred from homology"/>
<evidence type="ECO:0000256" key="7">
    <source>
        <dbReference type="ARBA" id="ARBA00022829"/>
    </source>
</evidence>
<dbReference type="SMART" id="SM00382">
    <property type="entry name" value="AAA"/>
    <property type="match status" value="1"/>
</dbReference>
<feature type="domain" description="FtsK" evidence="17">
    <location>
        <begin position="406"/>
        <end position="593"/>
    </location>
</feature>
<evidence type="ECO:0000256" key="4">
    <source>
        <dbReference type="ARBA" id="ARBA00022618"/>
    </source>
</evidence>
<dbReference type="InterPro" id="IPR003593">
    <property type="entry name" value="AAA+_ATPase"/>
</dbReference>
<comment type="caution">
    <text evidence="18">The sequence shown here is derived from an EMBL/GenBank/DDBJ whole genome shotgun (WGS) entry which is preliminary data.</text>
</comment>
<dbReference type="InterPro" id="IPR018541">
    <property type="entry name" value="Ftsk_gamma"/>
</dbReference>
<dbReference type="Pfam" id="PF13491">
    <property type="entry name" value="FtsK_4TM"/>
    <property type="match status" value="1"/>
</dbReference>
<feature type="transmembrane region" description="Helical" evidence="16">
    <location>
        <begin position="53"/>
        <end position="77"/>
    </location>
</feature>
<dbReference type="GO" id="GO:0003677">
    <property type="term" value="F:DNA binding"/>
    <property type="evidence" value="ECO:0007669"/>
    <property type="project" value="UniProtKB-KW"/>
</dbReference>
<evidence type="ECO:0000259" key="17">
    <source>
        <dbReference type="PROSITE" id="PS50901"/>
    </source>
</evidence>
<comment type="similarity">
    <text evidence="2">Belongs to the FtsK/SpoIIIE/SftA family.</text>
</comment>
<dbReference type="CDD" id="cd01127">
    <property type="entry name" value="TrwB_TraG_TraD_VirD4"/>
    <property type="match status" value="1"/>
</dbReference>
<keyword evidence="6 14" id="KW-0547">Nucleotide-binding</keyword>
<dbReference type="SUPFAM" id="SSF46785">
    <property type="entry name" value="Winged helix' DNA-binding domain"/>
    <property type="match status" value="1"/>
</dbReference>
<dbReference type="Proteomes" id="UP000526033">
    <property type="component" value="Unassembled WGS sequence"/>
</dbReference>
<feature type="region of interest" description="Disordered" evidence="15">
    <location>
        <begin position="198"/>
        <end position="222"/>
    </location>
</feature>
<dbReference type="PANTHER" id="PTHR22683:SF41">
    <property type="entry name" value="DNA TRANSLOCASE FTSK"/>
    <property type="match status" value="1"/>
</dbReference>
<dbReference type="Pfam" id="PF01580">
    <property type="entry name" value="FtsK_SpoIIIE"/>
    <property type="match status" value="1"/>
</dbReference>
<dbReference type="SUPFAM" id="SSF52540">
    <property type="entry name" value="P-loop containing nucleoside triphosphate hydrolases"/>
    <property type="match status" value="1"/>
</dbReference>
<accession>A0A7X9DLB1</accession>
<dbReference type="InterPro" id="IPR036390">
    <property type="entry name" value="WH_DNA-bd_sf"/>
</dbReference>
<evidence type="ECO:0000256" key="1">
    <source>
        <dbReference type="ARBA" id="ARBA00004651"/>
    </source>
</evidence>
<protein>
    <submittedName>
        <fullName evidence="18">DNA translocase FtsK</fullName>
    </submittedName>
</protein>
<dbReference type="Pfam" id="PF17854">
    <property type="entry name" value="FtsK_alpha"/>
    <property type="match status" value="1"/>
</dbReference>
<evidence type="ECO:0000256" key="10">
    <source>
        <dbReference type="ARBA" id="ARBA00023125"/>
    </source>
</evidence>
<dbReference type="PANTHER" id="PTHR22683">
    <property type="entry name" value="SPORULATION PROTEIN RELATED"/>
    <property type="match status" value="1"/>
</dbReference>
<keyword evidence="7" id="KW-0159">Chromosome partition</keyword>